<accession>A0A2S0NBP8</accession>
<dbReference type="OrthoDB" id="9811054at2"/>
<gene>
    <name evidence="1" type="ORF">C6569_10095</name>
</gene>
<dbReference type="Pfam" id="PF06233">
    <property type="entry name" value="Usg"/>
    <property type="match status" value="1"/>
</dbReference>
<dbReference type="InterPro" id="IPR009354">
    <property type="entry name" value="Usg"/>
</dbReference>
<dbReference type="EMBL" id="CP027668">
    <property type="protein sequence ID" value="AVO45383.1"/>
    <property type="molecule type" value="Genomic_DNA"/>
</dbReference>
<dbReference type="RefSeq" id="WP_106748724.1">
    <property type="nucleotide sequence ID" value="NZ_CP027668.1"/>
</dbReference>
<reference evidence="1 2" key="1">
    <citation type="submission" date="2018-03" db="EMBL/GenBank/DDBJ databases">
        <title>Genome sequencing of Phreatobacter sp.</title>
        <authorList>
            <person name="Kim S.-J."/>
            <person name="Heo J."/>
            <person name="Kwon S.-W."/>
        </authorList>
    </citation>
    <scope>NUCLEOTIDE SEQUENCE [LARGE SCALE GENOMIC DNA]</scope>
    <source>
        <strain evidence="1 2">S-12</strain>
    </source>
</reference>
<keyword evidence="2" id="KW-1185">Reference proteome</keyword>
<proteinExistence type="predicted"/>
<organism evidence="1 2">
    <name type="scientific">Phreatobacter cathodiphilus</name>
    <dbReference type="NCBI Taxonomy" id="1868589"/>
    <lineage>
        <taxon>Bacteria</taxon>
        <taxon>Pseudomonadati</taxon>
        <taxon>Pseudomonadota</taxon>
        <taxon>Alphaproteobacteria</taxon>
        <taxon>Hyphomicrobiales</taxon>
        <taxon>Phreatobacteraceae</taxon>
        <taxon>Phreatobacter</taxon>
    </lineage>
</organism>
<dbReference type="KEGG" id="phr:C6569_10095"/>
<dbReference type="AlphaFoldDB" id="A0A2S0NBP8"/>
<name>A0A2S0NBP8_9HYPH</name>
<dbReference type="Proteomes" id="UP000237889">
    <property type="component" value="Chromosome"/>
</dbReference>
<evidence type="ECO:0000313" key="2">
    <source>
        <dbReference type="Proteomes" id="UP000237889"/>
    </source>
</evidence>
<evidence type="ECO:0000313" key="1">
    <source>
        <dbReference type="EMBL" id="AVO45383.1"/>
    </source>
</evidence>
<sequence length="100" mass="11617">MPEPSPAPAARRVDADFVRLIEGYSLTTAEILYRMPDHPLLLQTYLWQDYDQAPYFPVLKRFLAFWEKSLDGRLHAVTVASSRLVRPCEFRLAQSVAWLH</sequence>
<protein>
    <submittedName>
        <fullName evidence="1">Aspartate-semialdehyde dehydrogenase</fullName>
    </submittedName>
</protein>